<dbReference type="PROSITE" id="PS51369">
    <property type="entry name" value="TCP"/>
    <property type="match status" value="1"/>
</dbReference>
<evidence type="ECO:0000256" key="6">
    <source>
        <dbReference type="SAM" id="MobiDB-lite"/>
    </source>
</evidence>
<reference evidence="8 9" key="1">
    <citation type="submission" date="2019-06" db="EMBL/GenBank/DDBJ databases">
        <title>A chromosomal-level reference genome of Carpinus fangiana (Coryloideae, Betulaceae).</title>
        <authorList>
            <person name="Yang X."/>
            <person name="Wang Z."/>
            <person name="Zhang L."/>
            <person name="Hao G."/>
            <person name="Liu J."/>
            <person name="Yang Y."/>
        </authorList>
    </citation>
    <scope>NUCLEOTIDE SEQUENCE [LARGE SCALE GENOMIC DNA]</scope>
    <source>
        <strain evidence="8">Cfa_2016G</strain>
        <tissue evidence="8">Leaf</tissue>
    </source>
</reference>
<keyword evidence="2" id="KW-0805">Transcription regulation</keyword>
<protein>
    <recommendedName>
        <fullName evidence="7">TCP domain-containing protein</fullName>
    </recommendedName>
</protein>
<evidence type="ECO:0000256" key="3">
    <source>
        <dbReference type="ARBA" id="ARBA00023125"/>
    </source>
</evidence>
<dbReference type="InterPro" id="IPR005333">
    <property type="entry name" value="Transcription_factor_TCP"/>
</dbReference>
<proteinExistence type="predicted"/>
<dbReference type="PANTHER" id="PTHR31072:SF276">
    <property type="entry name" value="SAP DOMAIN-CONTAINING PROTEIN"/>
    <property type="match status" value="1"/>
</dbReference>
<feature type="domain" description="TCP" evidence="7">
    <location>
        <begin position="95"/>
        <end position="153"/>
    </location>
</feature>
<dbReference type="InterPro" id="IPR017887">
    <property type="entry name" value="TF_TCP_subgr"/>
</dbReference>
<evidence type="ECO:0000313" key="9">
    <source>
        <dbReference type="Proteomes" id="UP000327013"/>
    </source>
</evidence>
<keyword evidence="9" id="KW-1185">Reference proteome</keyword>
<dbReference type="GO" id="GO:0003700">
    <property type="term" value="F:DNA-binding transcription factor activity"/>
    <property type="evidence" value="ECO:0007669"/>
    <property type="project" value="InterPro"/>
</dbReference>
<dbReference type="GO" id="GO:0043565">
    <property type="term" value="F:sequence-specific DNA binding"/>
    <property type="evidence" value="ECO:0007669"/>
    <property type="project" value="TreeGrafter"/>
</dbReference>
<keyword evidence="3" id="KW-0238">DNA-binding</keyword>
<keyword evidence="5" id="KW-0539">Nucleus</keyword>
<evidence type="ECO:0000256" key="4">
    <source>
        <dbReference type="ARBA" id="ARBA00023163"/>
    </source>
</evidence>
<organism evidence="8 9">
    <name type="scientific">Carpinus fangiana</name>
    <dbReference type="NCBI Taxonomy" id="176857"/>
    <lineage>
        <taxon>Eukaryota</taxon>
        <taxon>Viridiplantae</taxon>
        <taxon>Streptophyta</taxon>
        <taxon>Embryophyta</taxon>
        <taxon>Tracheophyta</taxon>
        <taxon>Spermatophyta</taxon>
        <taxon>Magnoliopsida</taxon>
        <taxon>eudicotyledons</taxon>
        <taxon>Gunneridae</taxon>
        <taxon>Pentapetalae</taxon>
        <taxon>rosids</taxon>
        <taxon>fabids</taxon>
        <taxon>Fagales</taxon>
        <taxon>Betulaceae</taxon>
        <taxon>Carpinus</taxon>
    </lineage>
</organism>
<name>A0A5N6QBR0_9ROSI</name>
<dbReference type="Pfam" id="PF03634">
    <property type="entry name" value="TCP"/>
    <property type="match status" value="1"/>
</dbReference>
<comment type="subcellular location">
    <subcellularLocation>
        <location evidence="1">Nucleus</location>
    </subcellularLocation>
</comment>
<sequence length="320" mass="36033">MNIAVQSKPSRRSKPSDEHCQRSKPSQSNPYAETKSDDREDPIDPIDVSSSTTLLASKQQATVQGNFEEIMQPENIHKCSSKLSSKSAKGEAVEGKERFCKVCAAKFPRDRRLRLSANTAIQFYDVQDRLGYERPSDAIDWLLEKAKAAIEALASSPTQNQDATEKDFRKYSLNFQHQNFGYDYQINQQHMNNSLSFISEDSLSTTPSSSNSMQFQGYPPEIKQDLCLSFQSLQQDPILDATPINFAEHAVSLATDLSDFNATEIGWFQMMSRNADMDHEEEEEFVFNAFPQSPQPAAVCQNQHNTSNGPSCNICSPFHY</sequence>
<dbReference type="EMBL" id="CM017321">
    <property type="protein sequence ID" value="KAE7995804.1"/>
    <property type="molecule type" value="Genomic_DNA"/>
</dbReference>
<dbReference type="Proteomes" id="UP000327013">
    <property type="component" value="Chromosome 1"/>
</dbReference>
<dbReference type="PANTHER" id="PTHR31072">
    <property type="entry name" value="TRANSCRIPTION FACTOR TCP4-RELATED"/>
    <property type="match status" value="1"/>
</dbReference>
<evidence type="ECO:0000313" key="8">
    <source>
        <dbReference type="EMBL" id="KAE7995804.1"/>
    </source>
</evidence>
<keyword evidence="4" id="KW-0804">Transcription</keyword>
<accession>A0A5N6QBR0</accession>
<evidence type="ECO:0000256" key="2">
    <source>
        <dbReference type="ARBA" id="ARBA00023015"/>
    </source>
</evidence>
<evidence type="ECO:0000256" key="5">
    <source>
        <dbReference type="ARBA" id="ARBA00023242"/>
    </source>
</evidence>
<dbReference type="GO" id="GO:0005634">
    <property type="term" value="C:nucleus"/>
    <property type="evidence" value="ECO:0007669"/>
    <property type="project" value="UniProtKB-SubCell"/>
</dbReference>
<gene>
    <name evidence="8" type="ORF">FH972_000571</name>
</gene>
<dbReference type="AlphaFoldDB" id="A0A5N6QBR0"/>
<evidence type="ECO:0000256" key="1">
    <source>
        <dbReference type="ARBA" id="ARBA00004123"/>
    </source>
</evidence>
<dbReference type="OrthoDB" id="1927134at2759"/>
<feature type="region of interest" description="Disordered" evidence="6">
    <location>
        <begin position="1"/>
        <end position="51"/>
    </location>
</feature>
<evidence type="ECO:0000259" key="7">
    <source>
        <dbReference type="PROSITE" id="PS51369"/>
    </source>
</evidence>